<dbReference type="Pfam" id="PF05995">
    <property type="entry name" value="CDO_I"/>
    <property type="match status" value="1"/>
</dbReference>
<evidence type="ECO:0000313" key="9">
    <source>
        <dbReference type="Proteomes" id="UP000325372"/>
    </source>
</evidence>
<dbReference type="SUPFAM" id="SSF51182">
    <property type="entry name" value="RmlC-like cupins"/>
    <property type="match status" value="1"/>
</dbReference>
<comment type="caution">
    <text evidence="8">The sequence shown here is derived from an EMBL/GenBank/DDBJ whole genome shotgun (WGS) entry which is preliminary data.</text>
</comment>
<evidence type="ECO:0000256" key="6">
    <source>
        <dbReference type="PIRSR" id="PIRSR610300-50"/>
    </source>
</evidence>
<feature type="binding site" evidence="7">
    <location>
        <position position="143"/>
    </location>
    <ligand>
        <name>Fe cation</name>
        <dbReference type="ChEBI" id="CHEBI:24875"/>
        <note>catalytic</note>
    </ligand>
</feature>
<evidence type="ECO:0000256" key="1">
    <source>
        <dbReference type="ARBA" id="ARBA00006622"/>
    </source>
</evidence>
<dbReference type="PANTHER" id="PTHR12918:SF1">
    <property type="entry name" value="CYSTEINE DIOXYGENASE TYPE 1"/>
    <property type="match status" value="1"/>
</dbReference>
<keyword evidence="2 7" id="KW-0479">Metal-binding</keyword>
<evidence type="ECO:0000313" key="8">
    <source>
        <dbReference type="EMBL" id="KAA9130558.1"/>
    </source>
</evidence>
<dbReference type="InterPro" id="IPR011051">
    <property type="entry name" value="RmlC_Cupin_sf"/>
</dbReference>
<dbReference type="InterPro" id="IPR014710">
    <property type="entry name" value="RmlC-like_jellyroll"/>
</dbReference>
<feature type="cross-link" description="3'-(S-cysteinyl)-tyrosine (Cys-Tyr)" evidence="6">
    <location>
        <begin position="94"/>
        <end position="160"/>
    </location>
</feature>
<gene>
    <name evidence="8" type="ORF">F3N42_12795</name>
</gene>
<dbReference type="Gene3D" id="2.60.120.10">
    <property type="entry name" value="Jelly Rolls"/>
    <property type="match status" value="1"/>
</dbReference>
<proteinExistence type="inferred from homology"/>
<dbReference type="GO" id="GO:0008198">
    <property type="term" value="F:ferrous iron binding"/>
    <property type="evidence" value="ECO:0007669"/>
    <property type="project" value="TreeGrafter"/>
</dbReference>
<dbReference type="PANTHER" id="PTHR12918">
    <property type="entry name" value="CYSTEINE DIOXYGENASE"/>
    <property type="match status" value="1"/>
</dbReference>
<keyword evidence="4" id="KW-0560">Oxidoreductase</keyword>
<keyword evidence="5 7" id="KW-0408">Iron</keyword>
<name>A0A5N0T724_9GAMM</name>
<reference evidence="8 9" key="1">
    <citation type="submission" date="2019-09" db="EMBL/GenBank/DDBJ databases">
        <title>Wenzhouxiangella sp. Genome sequencing and assembly.</title>
        <authorList>
            <person name="Zhang R."/>
        </authorList>
    </citation>
    <scope>NUCLEOTIDE SEQUENCE [LARGE SCALE GENOMIC DNA]</scope>
    <source>
        <strain evidence="8 9">W260</strain>
    </source>
</reference>
<evidence type="ECO:0000256" key="7">
    <source>
        <dbReference type="PIRSR" id="PIRSR610300-51"/>
    </source>
</evidence>
<comment type="similarity">
    <text evidence="1">Belongs to the cysteine dioxygenase family.</text>
</comment>
<dbReference type="EMBL" id="VYXP01000007">
    <property type="protein sequence ID" value="KAA9130558.1"/>
    <property type="molecule type" value="Genomic_DNA"/>
</dbReference>
<feature type="binding site" evidence="7">
    <location>
        <position position="89"/>
    </location>
    <ligand>
        <name>Fe cation</name>
        <dbReference type="ChEBI" id="CHEBI:24875"/>
        <note>catalytic</note>
    </ligand>
</feature>
<dbReference type="GO" id="GO:0016702">
    <property type="term" value="F:oxidoreductase activity, acting on single donors with incorporation of molecular oxygen, incorporation of two atoms of oxygen"/>
    <property type="evidence" value="ECO:0007669"/>
    <property type="project" value="InterPro"/>
</dbReference>
<feature type="binding site" evidence="7">
    <location>
        <position position="87"/>
    </location>
    <ligand>
        <name>Fe cation</name>
        <dbReference type="ChEBI" id="CHEBI:24875"/>
        <note>catalytic</note>
    </ligand>
</feature>
<sequence>MSLEFQGKDRMIERVDRAIYGECAYETTTCLRRALVECIADPGIRLPDSLFEIIPGHYARREVFTHPTRGYSMIAMTWGPGQGTPIHDHDGMWCVEGVWAGCIEVVSYQLLEQADDRYRFEEMGSIVAGCGSAGSLIPPHEYHTIQNTDPEKPAVSIHIYKHAMETCNMFMRDGDSDWYRKVPKTLELDAA</sequence>
<keyword evidence="6" id="KW-0883">Thioether bond</keyword>
<evidence type="ECO:0000256" key="4">
    <source>
        <dbReference type="ARBA" id="ARBA00023002"/>
    </source>
</evidence>
<dbReference type="RefSeq" id="WP_150864862.1">
    <property type="nucleotide sequence ID" value="NZ_VYXP01000007.1"/>
</dbReference>
<protein>
    <submittedName>
        <fullName evidence="8">Cysteine dioxygenase</fullName>
    </submittedName>
</protein>
<dbReference type="Proteomes" id="UP000325372">
    <property type="component" value="Unassembled WGS sequence"/>
</dbReference>
<keyword evidence="9" id="KW-1185">Reference proteome</keyword>
<dbReference type="CDD" id="cd10548">
    <property type="entry name" value="cupin_CDO"/>
    <property type="match status" value="1"/>
</dbReference>
<dbReference type="AlphaFoldDB" id="A0A5N0T724"/>
<accession>A0A5N0T724</accession>
<dbReference type="InterPro" id="IPR010300">
    <property type="entry name" value="CDO_1"/>
</dbReference>
<keyword evidence="3 8" id="KW-0223">Dioxygenase</keyword>
<evidence type="ECO:0000256" key="5">
    <source>
        <dbReference type="ARBA" id="ARBA00023004"/>
    </source>
</evidence>
<evidence type="ECO:0000256" key="2">
    <source>
        <dbReference type="ARBA" id="ARBA00022723"/>
    </source>
</evidence>
<evidence type="ECO:0000256" key="3">
    <source>
        <dbReference type="ARBA" id="ARBA00022964"/>
    </source>
</evidence>
<organism evidence="8 9">
    <name type="scientific">Marinihelvus fidelis</name>
    <dbReference type="NCBI Taxonomy" id="2613842"/>
    <lineage>
        <taxon>Bacteria</taxon>
        <taxon>Pseudomonadati</taxon>
        <taxon>Pseudomonadota</taxon>
        <taxon>Gammaproteobacteria</taxon>
        <taxon>Chromatiales</taxon>
        <taxon>Wenzhouxiangellaceae</taxon>
        <taxon>Marinihelvus</taxon>
    </lineage>
</organism>